<evidence type="ECO:0000256" key="5">
    <source>
        <dbReference type="ARBA" id="ARBA00022664"/>
    </source>
</evidence>
<dbReference type="Proteomes" id="UP000091820">
    <property type="component" value="Unassembled WGS sequence"/>
</dbReference>
<reference evidence="10" key="1">
    <citation type="submission" date="2014-03" db="EMBL/GenBank/DDBJ databases">
        <authorList>
            <person name="Aksoy S."/>
            <person name="Warren W."/>
            <person name="Wilson R.K."/>
        </authorList>
    </citation>
    <scope>NUCLEOTIDE SEQUENCE [LARGE SCALE GENOMIC DNA]</scope>
    <source>
        <strain evidence="10">IAEA</strain>
    </source>
</reference>
<dbReference type="GO" id="GO:0008380">
    <property type="term" value="P:RNA splicing"/>
    <property type="evidence" value="ECO:0007669"/>
    <property type="project" value="UniProtKB-KW"/>
</dbReference>
<feature type="compositionally biased region" description="Basic and acidic residues" evidence="8">
    <location>
        <begin position="17"/>
        <end position="34"/>
    </location>
</feature>
<evidence type="ECO:0000256" key="1">
    <source>
        <dbReference type="ARBA" id="ARBA00004324"/>
    </source>
</evidence>
<evidence type="ECO:0000256" key="4">
    <source>
        <dbReference type="ARBA" id="ARBA00017993"/>
    </source>
</evidence>
<evidence type="ECO:0000313" key="10">
    <source>
        <dbReference type="Proteomes" id="UP000091820"/>
    </source>
</evidence>
<keyword evidence="10" id="KW-1185">Reference proteome</keyword>
<dbReference type="STRING" id="37001.A0A1A9X1C7"/>
<dbReference type="AlphaFoldDB" id="A0A1A9X1C7"/>
<evidence type="ECO:0000256" key="2">
    <source>
        <dbReference type="ARBA" id="ARBA00004604"/>
    </source>
</evidence>
<accession>A0A1A9X1C7</accession>
<feature type="compositionally biased region" description="Basic and acidic residues" evidence="8">
    <location>
        <begin position="49"/>
        <end position="69"/>
    </location>
</feature>
<dbReference type="VEuPathDB" id="VectorBase:GBRI040588"/>
<sequence>MAFTCYNVHKSKKKVENLKNINETKGKKRERDSDDNFEIPVSLMNSKSHAPETPKEYQRRQNKIRRETDPLTGRSRLIRGSEIIEGIVSKQRQAIIKKEATEADGNYFQESISCQLKK</sequence>
<evidence type="ECO:0000256" key="7">
    <source>
        <dbReference type="ARBA" id="ARBA00023242"/>
    </source>
</evidence>
<keyword evidence="7" id="KW-0539">Nucleus</keyword>
<evidence type="ECO:0000256" key="6">
    <source>
        <dbReference type="ARBA" id="ARBA00023187"/>
    </source>
</evidence>
<comment type="subcellular location">
    <subcellularLocation>
        <location evidence="1">Nucleus speckle</location>
    </subcellularLocation>
    <subcellularLocation>
        <location evidence="2">Nucleus</location>
        <location evidence="2">Nucleolus</location>
    </subcellularLocation>
</comment>
<evidence type="ECO:0000256" key="3">
    <source>
        <dbReference type="ARBA" id="ARBA00006852"/>
    </source>
</evidence>
<feature type="region of interest" description="Disordered" evidence="8">
    <location>
        <begin position="17"/>
        <end position="73"/>
    </location>
</feature>
<keyword evidence="5" id="KW-0507">mRNA processing</keyword>
<proteinExistence type="inferred from homology"/>
<protein>
    <recommendedName>
        <fullName evidence="4">ADP-ribosylation factor-like protein 6-interacting protein 4</fullName>
    </recommendedName>
</protein>
<dbReference type="GO" id="GO:0016607">
    <property type="term" value="C:nuclear speck"/>
    <property type="evidence" value="ECO:0007669"/>
    <property type="project" value="UniProtKB-SubCell"/>
</dbReference>
<reference evidence="9" key="2">
    <citation type="submission" date="2020-05" db="UniProtKB">
        <authorList>
            <consortium name="EnsemblMetazoa"/>
        </authorList>
    </citation>
    <scope>IDENTIFICATION</scope>
    <source>
        <strain evidence="9">IAEA</strain>
    </source>
</reference>
<organism evidence="9 10">
    <name type="scientific">Glossina brevipalpis</name>
    <dbReference type="NCBI Taxonomy" id="37001"/>
    <lineage>
        <taxon>Eukaryota</taxon>
        <taxon>Metazoa</taxon>
        <taxon>Ecdysozoa</taxon>
        <taxon>Arthropoda</taxon>
        <taxon>Hexapoda</taxon>
        <taxon>Insecta</taxon>
        <taxon>Pterygota</taxon>
        <taxon>Neoptera</taxon>
        <taxon>Endopterygota</taxon>
        <taxon>Diptera</taxon>
        <taxon>Brachycera</taxon>
        <taxon>Muscomorpha</taxon>
        <taxon>Hippoboscoidea</taxon>
        <taxon>Glossinidae</taxon>
        <taxon>Glossina</taxon>
    </lineage>
</organism>
<evidence type="ECO:0000256" key="8">
    <source>
        <dbReference type="SAM" id="MobiDB-lite"/>
    </source>
</evidence>
<keyword evidence="6" id="KW-0508">mRNA splicing</keyword>
<dbReference type="Pfam" id="PF10500">
    <property type="entry name" value="SR-25"/>
    <property type="match status" value="1"/>
</dbReference>
<dbReference type="EnsemblMetazoa" id="GBRI040588-RA">
    <property type="protein sequence ID" value="GBRI040588-PA"/>
    <property type="gene ID" value="GBRI040588"/>
</dbReference>
<evidence type="ECO:0000313" key="9">
    <source>
        <dbReference type="EnsemblMetazoa" id="GBRI040588-PA"/>
    </source>
</evidence>
<dbReference type="InterPro" id="IPR019532">
    <property type="entry name" value="Nucl_RNA-splicing_assoc_SR-25"/>
</dbReference>
<name>A0A1A9X1C7_9MUSC</name>
<comment type="similarity">
    <text evidence="3">Belongs to the ARL6IP4 family.</text>
</comment>
<dbReference type="GO" id="GO:0005730">
    <property type="term" value="C:nucleolus"/>
    <property type="evidence" value="ECO:0007669"/>
    <property type="project" value="UniProtKB-SubCell"/>
</dbReference>
<dbReference type="GO" id="GO:0006397">
    <property type="term" value="P:mRNA processing"/>
    <property type="evidence" value="ECO:0007669"/>
    <property type="project" value="UniProtKB-KW"/>
</dbReference>